<dbReference type="PROSITE" id="PS50801">
    <property type="entry name" value="STAS"/>
    <property type="match status" value="1"/>
</dbReference>
<evidence type="ECO:0000313" key="3">
    <source>
        <dbReference type="Proteomes" id="UP000647860"/>
    </source>
</evidence>
<keyword evidence="3" id="KW-1185">Reference proteome</keyword>
<sequence>MDDLLRFDHYDVRPGSRFVTLTGEADLSTIKHLQHDLGRLLAPRWVTHLTLDLKTLRFLDCAALAVLLRIRQTAMARGQRMTVTAAQGGPARVIALSGSGHLLDSRFGTVQIPAVGRPAGRDLVAFA</sequence>
<feature type="domain" description="STAS" evidence="1">
    <location>
        <begin position="14"/>
        <end position="98"/>
    </location>
</feature>
<name>A0ABQ4IMG9_9ACTN</name>
<dbReference type="Proteomes" id="UP000647860">
    <property type="component" value="Unassembled WGS sequence"/>
</dbReference>
<comment type="caution">
    <text evidence="2">The sequence shown here is derived from an EMBL/GenBank/DDBJ whole genome shotgun (WGS) entry which is preliminary data.</text>
</comment>
<dbReference type="InterPro" id="IPR036513">
    <property type="entry name" value="STAS_dom_sf"/>
</dbReference>
<dbReference type="EMBL" id="BOPA01000064">
    <property type="protein sequence ID" value="GIJ19105.1"/>
    <property type="molecule type" value="Genomic_DNA"/>
</dbReference>
<dbReference type="Gene3D" id="3.30.750.24">
    <property type="entry name" value="STAS domain"/>
    <property type="match status" value="1"/>
</dbReference>
<dbReference type="RefSeq" id="WP_204293169.1">
    <property type="nucleotide sequence ID" value="NZ_BAAAGZ010000071.1"/>
</dbReference>
<dbReference type="InterPro" id="IPR058548">
    <property type="entry name" value="MlaB-like_STAS"/>
</dbReference>
<dbReference type="Pfam" id="PF13466">
    <property type="entry name" value="STAS_2"/>
    <property type="match status" value="1"/>
</dbReference>
<proteinExistence type="predicted"/>
<accession>A0ABQ4IMG9</accession>
<dbReference type="CDD" id="cd07043">
    <property type="entry name" value="STAS_anti-anti-sigma_factors"/>
    <property type="match status" value="1"/>
</dbReference>
<gene>
    <name evidence="2" type="ORF">Vgi01_57890</name>
</gene>
<dbReference type="SUPFAM" id="SSF52091">
    <property type="entry name" value="SpoIIaa-like"/>
    <property type="match status" value="1"/>
</dbReference>
<evidence type="ECO:0000313" key="2">
    <source>
        <dbReference type="EMBL" id="GIJ19105.1"/>
    </source>
</evidence>
<evidence type="ECO:0000259" key="1">
    <source>
        <dbReference type="PROSITE" id="PS50801"/>
    </source>
</evidence>
<organism evidence="2 3">
    <name type="scientific">Micromonospora gifhornensis</name>
    <dbReference type="NCBI Taxonomy" id="84594"/>
    <lineage>
        <taxon>Bacteria</taxon>
        <taxon>Bacillati</taxon>
        <taxon>Actinomycetota</taxon>
        <taxon>Actinomycetes</taxon>
        <taxon>Micromonosporales</taxon>
        <taxon>Micromonosporaceae</taxon>
        <taxon>Micromonospora</taxon>
    </lineage>
</organism>
<reference evidence="2 3" key="1">
    <citation type="submission" date="2021-01" db="EMBL/GenBank/DDBJ databases">
        <title>Whole genome shotgun sequence of Verrucosispora gifhornensis NBRC 16317.</title>
        <authorList>
            <person name="Komaki H."/>
            <person name="Tamura T."/>
        </authorList>
    </citation>
    <scope>NUCLEOTIDE SEQUENCE [LARGE SCALE GENOMIC DNA]</scope>
    <source>
        <strain evidence="2 3">NBRC 16317</strain>
    </source>
</reference>
<dbReference type="InterPro" id="IPR002645">
    <property type="entry name" value="STAS_dom"/>
</dbReference>
<protein>
    <recommendedName>
        <fullName evidence="1">STAS domain-containing protein</fullName>
    </recommendedName>
</protein>